<sequence length="55" mass="6304">MLVLLKHLLLVPWIRRVNSVNFSCGVLAYAAVEFLFRLFLGMFSTSSLSKQIIFL</sequence>
<organism evidence="2 3">
    <name type="scientific">Stephania cephalantha</name>
    <dbReference type="NCBI Taxonomy" id="152367"/>
    <lineage>
        <taxon>Eukaryota</taxon>
        <taxon>Viridiplantae</taxon>
        <taxon>Streptophyta</taxon>
        <taxon>Embryophyta</taxon>
        <taxon>Tracheophyta</taxon>
        <taxon>Spermatophyta</taxon>
        <taxon>Magnoliopsida</taxon>
        <taxon>Ranunculales</taxon>
        <taxon>Menispermaceae</taxon>
        <taxon>Menispermoideae</taxon>
        <taxon>Cissampelideae</taxon>
        <taxon>Stephania</taxon>
    </lineage>
</organism>
<evidence type="ECO:0000313" key="3">
    <source>
        <dbReference type="Proteomes" id="UP001419268"/>
    </source>
</evidence>
<keyword evidence="1" id="KW-0812">Transmembrane</keyword>
<dbReference type="AlphaFoldDB" id="A0AAP0EVC0"/>
<dbReference type="EMBL" id="JBBNAG010000011">
    <property type="protein sequence ID" value="KAK9095649.1"/>
    <property type="molecule type" value="Genomic_DNA"/>
</dbReference>
<keyword evidence="1" id="KW-0472">Membrane</keyword>
<keyword evidence="3" id="KW-1185">Reference proteome</keyword>
<proteinExistence type="predicted"/>
<evidence type="ECO:0000313" key="2">
    <source>
        <dbReference type="EMBL" id="KAK9095649.1"/>
    </source>
</evidence>
<dbReference type="Proteomes" id="UP001419268">
    <property type="component" value="Unassembled WGS sequence"/>
</dbReference>
<gene>
    <name evidence="2" type="ORF">Scep_027118</name>
</gene>
<feature type="transmembrane region" description="Helical" evidence="1">
    <location>
        <begin position="20"/>
        <end position="40"/>
    </location>
</feature>
<reference evidence="2 3" key="1">
    <citation type="submission" date="2024-01" db="EMBL/GenBank/DDBJ databases">
        <title>Genome assemblies of Stephania.</title>
        <authorList>
            <person name="Yang L."/>
        </authorList>
    </citation>
    <scope>NUCLEOTIDE SEQUENCE [LARGE SCALE GENOMIC DNA]</scope>
    <source>
        <strain evidence="2">JXDWG</strain>
        <tissue evidence="2">Leaf</tissue>
    </source>
</reference>
<comment type="caution">
    <text evidence="2">The sequence shown here is derived from an EMBL/GenBank/DDBJ whole genome shotgun (WGS) entry which is preliminary data.</text>
</comment>
<evidence type="ECO:0000256" key="1">
    <source>
        <dbReference type="SAM" id="Phobius"/>
    </source>
</evidence>
<keyword evidence="1" id="KW-1133">Transmembrane helix</keyword>
<name>A0AAP0EVC0_9MAGN</name>
<accession>A0AAP0EVC0</accession>
<protein>
    <submittedName>
        <fullName evidence="2">Uncharacterized protein</fullName>
    </submittedName>
</protein>